<proteinExistence type="predicted"/>
<dbReference type="Gene3D" id="2.60.40.1120">
    <property type="entry name" value="Carboxypeptidase-like, regulatory domain"/>
    <property type="match status" value="1"/>
</dbReference>
<reference evidence="2 3" key="1">
    <citation type="submission" date="2023-09" db="EMBL/GenBank/DDBJ databases">
        <authorList>
            <person name="Wang M."/>
        </authorList>
    </citation>
    <scope>NUCLEOTIDE SEQUENCE [LARGE SCALE GENOMIC DNA]</scope>
    <source>
        <strain evidence="2">GT-2023</strain>
        <tissue evidence="2">Liver</tissue>
    </source>
</reference>
<evidence type="ECO:0000313" key="2">
    <source>
        <dbReference type="EMBL" id="KAL1256931.1"/>
    </source>
</evidence>
<protein>
    <recommendedName>
        <fullName evidence="4">A-kinase interacting protein 1</fullName>
    </recommendedName>
</protein>
<dbReference type="Proteomes" id="UP001558613">
    <property type="component" value="Unassembled WGS sequence"/>
</dbReference>
<dbReference type="PANTHER" id="PTHR14330:SF2">
    <property type="entry name" value="A-KINASE-INTERACTING PROTEIN 1"/>
    <property type="match status" value="1"/>
</dbReference>
<gene>
    <name evidence="2" type="ORF">QQF64_012476</name>
</gene>
<dbReference type="InterPro" id="IPR033214">
    <property type="entry name" value="AKIP1"/>
</dbReference>
<evidence type="ECO:0000256" key="1">
    <source>
        <dbReference type="SAM" id="MobiDB-lite"/>
    </source>
</evidence>
<sequence length="233" mass="26798">MNSVHLDEHSRFQSQCREPVRLRGKCKKDAIGRFPHCIALKPCSKSKQPAFWPSLDLLVQSRTLVYMASESWLESSLRRSSKLGQEVLEKAKRRSVRRSNTRPRPSVFDPNERKSERDISHLNLDHAFAKIVEYMSETTRQCKKFYETVHLAQPSEREHICRYHSQQMLKTADQKQNASTAIKRDIGSSEPEDFLIEVSPGTYSITAAMQDTKPQTKTVRINAGESMSLTFNL</sequence>
<dbReference type="EMBL" id="JAYMGO010000018">
    <property type="protein sequence ID" value="KAL1256931.1"/>
    <property type="molecule type" value="Genomic_DNA"/>
</dbReference>
<feature type="region of interest" description="Disordered" evidence="1">
    <location>
        <begin position="90"/>
        <end position="114"/>
    </location>
</feature>
<comment type="caution">
    <text evidence="2">The sequence shown here is derived from an EMBL/GenBank/DDBJ whole genome shotgun (WGS) entry which is preliminary data.</text>
</comment>
<organism evidence="2 3">
    <name type="scientific">Cirrhinus molitorella</name>
    <name type="common">mud carp</name>
    <dbReference type="NCBI Taxonomy" id="172907"/>
    <lineage>
        <taxon>Eukaryota</taxon>
        <taxon>Metazoa</taxon>
        <taxon>Chordata</taxon>
        <taxon>Craniata</taxon>
        <taxon>Vertebrata</taxon>
        <taxon>Euteleostomi</taxon>
        <taxon>Actinopterygii</taxon>
        <taxon>Neopterygii</taxon>
        <taxon>Teleostei</taxon>
        <taxon>Ostariophysi</taxon>
        <taxon>Cypriniformes</taxon>
        <taxon>Cyprinidae</taxon>
        <taxon>Labeoninae</taxon>
        <taxon>Labeonini</taxon>
        <taxon>Cirrhinus</taxon>
    </lineage>
</organism>
<keyword evidence="3" id="KW-1185">Reference proteome</keyword>
<accession>A0ABR3LY73</accession>
<name>A0ABR3LY73_9TELE</name>
<evidence type="ECO:0000313" key="3">
    <source>
        <dbReference type="Proteomes" id="UP001558613"/>
    </source>
</evidence>
<feature type="compositionally biased region" description="Basic residues" evidence="1">
    <location>
        <begin position="91"/>
        <end position="101"/>
    </location>
</feature>
<dbReference type="PANTHER" id="PTHR14330">
    <property type="entry name" value="A-KINASE-INTERACTING PROTEIN 1"/>
    <property type="match status" value="1"/>
</dbReference>
<evidence type="ECO:0008006" key="4">
    <source>
        <dbReference type="Google" id="ProtNLM"/>
    </source>
</evidence>